<dbReference type="Pfam" id="PF00440">
    <property type="entry name" value="TetR_N"/>
    <property type="match status" value="1"/>
</dbReference>
<dbReference type="SUPFAM" id="SSF48498">
    <property type="entry name" value="Tetracyclin repressor-like, C-terminal domain"/>
    <property type="match status" value="1"/>
</dbReference>
<dbReference type="PROSITE" id="PS50977">
    <property type="entry name" value="HTH_TETR_2"/>
    <property type="match status" value="1"/>
</dbReference>
<dbReference type="InterPro" id="IPR041678">
    <property type="entry name" value="TetR_C_16"/>
</dbReference>
<feature type="compositionally biased region" description="Polar residues" evidence="3">
    <location>
        <begin position="204"/>
        <end position="214"/>
    </location>
</feature>
<evidence type="ECO:0000256" key="3">
    <source>
        <dbReference type="SAM" id="MobiDB-lite"/>
    </source>
</evidence>
<dbReference type="InterPro" id="IPR009057">
    <property type="entry name" value="Homeodomain-like_sf"/>
</dbReference>
<dbReference type="Gene3D" id="1.10.357.10">
    <property type="entry name" value="Tetracycline Repressor, domain 2"/>
    <property type="match status" value="1"/>
</dbReference>
<name>A0A3S9PX54_9ACTO</name>
<dbReference type="Proteomes" id="UP000280344">
    <property type="component" value="Chromosome"/>
</dbReference>
<dbReference type="PANTHER" id="PTHR30055:SF235">
    <property type="entry name" value="TRANSCRIPTIONAL REGULATORY PROTEIN"/>
    <property type="match status" value="1"/>
</dbReference>
<dbReference type="RefSeq" id="WP_126703745.1">
    <property type="nucleotide sequence ID" value="NZ_CP034593.1"/>
</dbReference>
<accession>A0A3S9PX54</accession>
<organism evidence="5 6">
    <name type="scientific">Flaviflexus ciconiae</name>
    <dbReference type="NCBI Taxonomy" id="2496867"/>
    <lineage>
        <taxon>Bacteria</taxon>
        <taxon>Bacillati</taxon>
        <taxon>Actinomycetota</taxon>
        <taxon>Actinomycetes</taxon>
        <taxon>Actinomycetales</taxon>
        <taxon>Actinomycetaceae</taxon>
        <taxon>Flaviflexus</taxon>
    </lineage>
</organism>
<evidence type="ECO:0000256" key="2">
    <source>
        <dbReference type="PROSITE-ProRule" id="PRU00335"/>
    </source>
</evidence>
<dbReference type="InterPro" id="IPR001647">
    <property type="entry name" value="HTH_TetR"/>
</dbReference>
<dbReference type="Gene3D" id="1.10.10.60">
    <property type="entry name" value="Homeodomain-like"/>
    <property type="match status" value="1"/>
</dbReference>
<protein>
    <submittedName>
        <fullName evidence="5">TetR/AcrR family transcriptional regulator</fullName>
    </submittedName>
</protein>
<dbReference type="InterPro" id="IPR036271">
    <property type="entry name" value="Tet_transcr_reg_TetR-rel_C_sf"/>
</dbReference>
<dbReference type="EMBL" id="CP034593">
    <property type="protein sequence ID" value="AZQ76939.1"/>
    <property type="molecule type" value="Genomic_DNA"/>
</dbReference>
<dbReference type="InterPro" id="IPR050109">
    <property type="entry name" value="HTH-type_TetR-like_transc_reg"/>
</dbReference>
<sequence length="231" mass="25403">MSTSRGPRAARGEIRERLVKAARSCFWERDYGTVTVREIAHEAGVDPALVSYYFGGKANLFREAMSLPDDPVDLVMGVFEGDRATLGYRALMTAMALWEESGMSSTVKVLIRSLLGSESTMSDYRQWVDEAVVTPAARILGGEHVRYRMENGISHIIGLLLVRYMAEVEPIASMSREELAARHGPVVQALFMGHLAGPGPLTAAPSSQEFLNTSEVKDLPSDKEKERPSDV</sequence>
<evidence type="ECO:0000259" key="4">
    <source>
        <dbReference type="PROSITE" id="PS50977"/>
    </source>
</evidence>
<dbReference type="AlphaFoldDB" id="A0A3S9PX54"/>
<dbReference type="SUPFAM" id="SSF46689">
    <property type="entry name" value="Homeodomain-like"/>
    <property type="match status" value="1"/>
</dbReference>
<feature type="DNA-binding region" description="H-T-H motif" evidence="2">
    <location>
        <begin position="35"/>
        <end position="54"/>
    </location>
</feature>
<feature type="compositionally biased region" description="Basic and acidic residues" evidence="3">
    <location>
        <begin position="215"/>
        <end position="231"/>
    </location>
</feature>
<feature type="domain" description="HTH tetR-type" evidence="4">
    <location>
        <begin position="12"/>
        <end position="72"/>
    </location>
</feature>
<keyword evidence="1 2" id="KW-0238">DNA-binding</keyword>
<reference evidence="5 6" key="1">
    <citation type="submission" date="2018-12" db="EMBL/GenBank/DDBJ databases">
        <title>Complete genome sequence of Flaviflexus sp. H23T48.</title>
        <authorList>
            <person name="Bae J.-W."/>
            <person name="Lee J.-Y."/>
        </authorList>
    </citation>
    <scope>NUCLEOTIDE SEQUENCE [LARGE SCALE GENOMIC DNA]</scope>
    <source>
        <strain evidence="5 6">H23T48</strain>
    </source>
</reference>
<gene>
    <name evidence="5" type="ORF">EJ997_05915</name>
</gene>
<evidence type="ECO:0000313" key="5">
    <source>
        <dbReference type="EMBL" id="AZQ76939.1"/>
    </source>
</evidence>
<dbReference type="OrthoDB" id="3210235at2"/>
<dbReference type="PANTHER" id="PTHR30055">
    <property type="entry name" value="HTH-TYPE TRANSCRIPTIONAL REGULATOR RUTR"/>
    <property type="match status" value="1"/>
</dbReference>
<dbReference type="GO" id="GO:0000976">
    <property type="term" value="F:transcription cis-regulatory region binding"/>
    <property type="evidence" value="ECO:0007669"/>
    <property type="project" value="TreeGrafter"/>
</dbReference>
<evidence type="ECO:0000313" key="6">
    <source>
        <dbReference type="Proteomes" id="UP000280344"/>
    </source>
</evidence>
<feature type="region of interest" description="Disordered" evidence="3">
    <location>
        <begin position="202"/>
        <end position="231"/>
    </location>
</feature>
<keyword evidence="6" id="KW-1185">Reference proteome</keyword>
<dbReference type="KEGG" id="flh:EJ997_05915"/>
<proteinExistence type="predicted"/>
<dbReference type="GO" id="GO:0003700">
    <property type="term" value="F:DNA-binding transcription factor activity"/>
    <property type="evidence" value="ECO:0007669"/>
    <property type="project" value="TreeGrafter"/>
</dbReference>
<dbReference type="Pfam" id="PF17920">
    <property type="entry name" value="TetR_C_16"/>
    <property type="match status" value="1"/>
</dbReference>
<evidence type="ECO:0000256" key="1">
    <source>
        <dbReference type="ARBA" id="ARBA00023125"/>
    </source>
</evidence>